<dbReference type="Proteomes" id="UP001139493">
    <property type="component" value="Unassembled WGS sequence"/>
</dbReference>
<dbReference type="SUPFAM" id="SSF54909">
    <property type="entry name" value="Dimeric alpha+beta barrel"/>
    <property type="match status" value="1"/>
</dbReference>
<feature type="domain" description="YCII-related" evidence="2">
    <location>
        <begin position="27"/>
        <end position="116"/>
    </location>
</feature>
<keyword evidence="4" id="KW-1185">Reference proteome</keyword>
<dbReference type="Pfam" id="PF03795">
    <property type="entry name" value="YCII"/>
    <property type="match status" value="1"/>
</dbReference>
<dbReference type="AlphaFoldDB" id="A0A9X2FZ75"/>
<proteinExistence type="inferred from homology"/>
<sequence length="120" mass="12681">MPQYFLTVPHDTADEPTMESMQEMDPAELEAVMAAVEGFNTALGESGAFVSAGGLQPPSTAVTVDATGEETTRTAGPFVEATQYLGGFWIIDVADEDAAVGWAERASAALRSRIEVRGLQ</sequence>
<reference evidence="3" key="1">
    <citation type="submission" date="2022-06" db="EMBL/GenBank/DDBJ databases">
        <title>Genomic Encyclopedia of Archaeal and Bacterial Type Strains, Phase II (KMG-II): from individual species to whole genera.</title>
        <authorList>
            <person name="Goeker M."/>
        </authorList>
    </citation>
    <scope>NUCLEOTIDE SEQUENCE</scope>
    <source>
        <strain evidence="3">DSM 26652</strain>
    </source>
</reference>
<evidence type="ECO:0000256" key="1">
    <source>
        <dbReference type="ARBA" id="ARBA00007689"/>
    </source>
</evidence>
<comment type="similarity">
    <text evidence="1">Belongs to the YciI family.</text>
</comment>
<dbReference type="InterPro" id="IPR011008">
    <property type="entry name" value="Dimeric_a/b-barrel"/>
</dbReference>
<gene>
    <name evidence="3" type="ORF">APR03_000071</name>
</gene>
<dbReference type="PANTHER" id="PTHR35174:SF3">
    <property type="entry name" value="BLL7171 PROTEIN"/>
    <property type="match status" value="1"/>
</dbReference>
<protein>
    <recommendedName>
        <fullName evidence="2">YCII-related domain-containing protein</fullName>
    </recommendedName>
</protein>
<name>A0A9X2FZ75_9MICO</name>
<dbReference type="InterPro" id="IPR005545">
    <property type="entry name" value="YCII"/>
</dbReference>
<accession>A0A9X2FZ75</accession>
<dbReference type="RefSeq" id="WP_253831646.1">
    <property type="nucleotide sequence ID" value="NZ_JAMTCS010000001.1"/>
</dbReference>
<dbReference type="Gene3D" id="3.30.70.1060">
    <property type="entry name" value="Dimeric alpha+beta barrel"/>
    <property type="match status" value="1"/>
</dbReference>
<evidence type="ECO:0000313" key="3">
    <source>
        <dbReference type="EMBL" id="MCP2262748.1"/>
    </source>
</evidence>
<comment type="caution">
    <text evidence="3">The sequence shown here is derived from an EMBL/GenBank/DDBJ whole genome shotgun (WGS) entry which is preliminary data.</text>
</comment>
<dbReference type="PANTHER" id="PTHR35174">
    <property type="entry name" value="BLL7171 PROTEIN-RELATED"/>
    <property type="match status" value="1"/>
</dbReference>
<evidence type="ECO:0000259" key="2">
    <source>
        <dbReference type="Pfam" id="PF03795"/>
    </source>
</evidence>
<evidence type="ECO:0000313" key="4">
    <source>
        <dbReference type="Proteomes" id="UP001139493"/>
    </source>
</evidence>
<organism evidence="3 4">
    <name type="scientific">Promicromonospora thailandica</name>
    <dbReference type="NCBI Taxonomy" id="765201"/>
    <lineage>
        <taxon>Bacteria</taxon>
        <taxon>Bacillati</taxon>
        <taxon>Actinomycetota</taxon>
        <taxon>Actinomycetes</taxon>
        <taxon>Micrococcales</taxon>
        <taxon>Promicromonosporaceae</taxon>
        <taxon>Promicromonospora</taxon>
    </lineage>
</organism>
<dbReference type="EMBL" id="JAMTCS010000001">
    <property type="protein sequence ID" value="MCP2262748.1"/>
    <property type="molecule type" value="Genomic_DNA"/>
</dbReference>